<dbReference type="Proteomes" id="UP000367825">
    <property type="component" value="Unassembled WGS sequence"/>
</dbReference>
<sequence>MSDPQEHVVWLPLRPGSSWRGEGIAQTVENILTHAPADSRFCVVVSKDHAPDLRKVLEKHPNVRVHPIGFGKRKRSVEITLSSQDSPSLIEIAATKFRLPRFHSFSVRWELAKYSLSLYWHYFLQRRGWFLPGRTVYWFPTPIIPGTERIKAKKVCSFWDPFVFEYREFAGIAPILLRKFRSHFEDATWISTQSEANQDYLTRVLKMNPAKITVLHNGSPSYAQFLPKLQAIGKRNAAGLLDAWSPEKYSGESRSAARLQLAKDLVNKSVLWRLLQKVQRPRDKILMVSTQLRPYKGFGALLELMNYLVSNEAEYQYHFVFTAEVPVEAKEQYPILYERIHEIIRVPAFQHAALYYIADLVLHPSFVEGGLGVYPQFEAASVGTPTLVNIGRHVLEQTSDQTPPPHTSAVFTDVRATAKKIEALMASEALREANLRETRDLVVEWSESSQQYANMFDRLANVE</sequence>
<organism evidence="3 4">
    <name type="scientific">Pandoraea nosoerga</name>
    <dbReference type="NCBI Taxonomy" id="2508296"/>
    <lineage>
        <taxon>Bacteria</taxon>
        <taxon>Pseudomonadati</taxon>
        <taxon>Pseudomonadota</taxon>
        <taxon>Betaproteobacteria</taxon>
        <taxon>Burkholderiales</taxon>
        <taxon>Burkholderiaceae</taxon>
        <taxon>Pandoraea</taxon>
    </lineage>
</organism>
<evidence type="ECO:0000313" key="4">
    <source>
        <dbReference type="Proteomes" id="UP000367825"/>
    </source>
</evidence>
<dbReference type="GO" id="GO:0009103">
    <property type="term" value="P:lipopolysaccharide biosynthetic process"/>
    <property type="evidence" value="ECO:0007669"/>
    <property type="project" value="TreeGrafter"/>
</dbReference>
<evidence type="ECO:0000313" key="3">
    <source>
        <dbReference type="EMBL" id="VVE02987.1"/>
    </source>
</evidence>
<dbReference type="Gene3D" id="3.40.50.2000">
    <property type="entry name" value="Glycogen Phosphorylase B"/>
    <property type="match status" value="1"/>
</dbReference>
<dbReference type="OrthoDB" id="9801609at2"/>
<name>A0A5E4USP7_9BURK</name>
<evidence type="ECO:0000256" key="1">
    <source>
        <dbReference type="ARBA" id="ARBA00022679"/>
    </source>
</evidence>
<dbReference type="Pfam" id="PF00534">
    <property type="entry name" value="Glycos_transf_1"/>
    <property type="match status" value="1"/>
</dbReference>
<protein>
    <recommendedName>
        <fullName evidence="2">Glycosyl transferase family 1 domain-containing protein</fullName>
    </recommendedName>
</protein>
<keyword evidence="1" id="KW-0808">Transferase</keyword>
<feature type="domain" description="Glycosyl transferase family 1" evidence="2">
    <location>
        <begin position="281"/>
        <end position="432"/>
    </location>
</feature>
<evidence type="ECO:0000259" key="2">
    <source>
        <dbReference type="Pfam" id="PF00534"/>
    </source>
</evidence>
<gene>
    <name evidence="3" type="ORF">PNO31109_02216</name>
</gene>
<dbReference type="RefSeq" id="WP_150555582.1">
    <property type="nucleotide sequence ID" value="NZ_CABPSC010000007.1"/>
</dbReference>
<dbReference type="SUPFAM" id="SSF53756">
    <property type="entry name" value="UDP-Glycosyltransferase/glycogen phosphorylase"/>
    <property type="match status" value="1"/>
</dbReference>
<dbReference type="GO" id="GO:0016757">
    <property type="term" value="F:glycosyltransferase activity"/>
    <property type="evidence" value="ECO:0007669"/>
    <property type="project" value="InterPro"/>
</dbReference>
<reference evidence="3 4" key="1">
    <citation type="submission" date="2019-08" db="EMBL/GenBank/DDBJ databases">
        <authorList>
            <person name="Peeters C."/>
        </authorList>
    </citation>
    <scope>NUCLEOTIDE SEQUENCE [LARGE SCALE GENOMIC DNA]</scope>
    <source>
        <strain evidence="3 4">LMG 31109</strain>
    </source>
</reference>
<keyword evidence="4" id="KW-1185">Reference proteome</keyword>
<dbReference type="AlphaFoldDB" id="A0A5E4USP7"/>
<dbReference type="InterPro" id="IPR001296">
    <property type="entry name" value="Glyco_trans_1"/>
</dbReference>
<dbReference type="EMBL" id="CABPSC010000007">
    <property type="protein sequence ID" value="VVE02987.1"/>
    <property type="molecule type" value="Genomic_DNA"/>
</dbReference>
<proteinExistence type="predicted"/>
<accession>A0A5E4USP7</accession>
<dbReference type="PANTHER" id="PTHR46401:SF2">
    <property type="entry name" value="GLYCOSYLTRANSFERASE WBBK-RELATED"/>
    <property type="match status" value="1"/>
</dbReference>
<dbReference type="PANTHER" id="PTHR46401">
    <property type="entry name" value="GLYCOSYLTRANSFERASE WBBK-RELATED"/>
    <property type="match status" value="1"/>
</dbReference>